<name>A0A151RZR9_CAJCA</name>
<sequence length="175" mass="19407">MFACVHHVFGAANVGNVIKSLSDPQLRKLAVNTLVYQAEARVRDPTYGVVGHIMELEQRHRKVQEDLMRAKAQLAQYLGPEGMRKEFSLCLGASSKGKNKCDETPEPHMSSFRRLCTDSDVEMWDPFPPWETFDDTQSGEKLSSDLGENNVGSSSLQGHGDKKGKRPADFPSTPA</sequence>
<accession>A0A151RZR9</accession>
<keyword evidence="5" id="KW-1185">Reference proteome</keyword>
<comment type="similarity">
    <text evidence="1">Belongs to the LOB domain-containing protein family.</text>
</comment>
<evidence type="ECO:0000259" key="3">
    <source>
        <dbReference type="PROSITE" id="PS50891"/>
    </source>
</evidence>
<feature type="region of interest" description="Disordered" evidence="2">
    <location>
        <begin position="127"/>
        <end position="175"/>
    </location>
</feature>
<dbReference type="Gramene" id="C.cajan_31364.t">
    <property type="protein sequence ID" value="C.cajan_31364.t.cds1"/>
    <property type="gene ID" value="C.cajan_31364"/>
</dbReference>
<organism evidence="4 5">
    <name type="scientific">Cajanus cajan</name>
    <name type="common">Pigeon pea</name>
    <name type="synonym">Cajanus indicus</name>
    <dbReference type="NCBI Taxonomy" id="3821"/>
    <lineage>
        <taxon>Eukaryota</taxon>
        <taxon>Viridiplantae</taxon>
        <taxon>Streptophyta</taxon>
        <taxon>Embryophyta</taxon>
        <taxon>Tracheophyta</taxon>
        <taxon>Spermatophyta</taxon>
        <taxon>Magnoliopsida</taxon>
        <taxon>eudicotyledons</taxon>
        <taxon>Gunneridae</taxon>
        <taxon>Pentapetalae</taxon>
        <taxon>rosids</taxon>
        <taxon>fabids</taxon>
        <taxon>Fabales</taxon>
        <taxon>Fabaceae</taxon>
        <taxon>Papilionoideae</taxon>
        <taxon>50 kb inversion clade</taxon>
        <taxon>NPAAA clade</taxon>
        <taxon>indigoferoid/millettioid clade</taxon>
        <taxon>Phaseoleae</taxon>
        <taxon>Cajanus</taxon>
    </lineage>
</organism>
<evidence type="ECO:0000313" key="4">
    <source>
        <dbReference type="EMBL" id="KYP47987.1"/>
    </source>
</evidence>
<dbReference type="PANTHER" id="PTHR31301">
    <property type="entry name" value="LOB DOMAIN-CONTAINING PROTEIN 4-RELATED"/>
    <property type="match status" value="1"/>
</dbReference>
<dbReference type="STRING" id="3821.A0A151RZR9"/>
<dbReference type="AlphaFoldDB" id="A0A151RZR9"/>
<dbReference type="PANTHER" id="PTHR31301:SF68">
    <property type="entry name" value="LOB DOMAIN-CONTAINING PROTEIN 32-RELATED"/>
    <property type="match status" value="1"/>
</dbReference>
<dbReference type="InterPro" id="IPR004883">
    <property type="entry name" value="LOB"/>
</dbReference>
<protein>
    <submittedName>
        <fullName evidence="4">LOB domain-containing protein 36</fullName>
    </submittedName>
</protein>
<dbReference type="Pfam" id="PF03195">
    <property type="entry name" value="LOB"/>
    <property type="match status" value="1"/>
</dbReference>
<dbReference type="PROSITE" id="PS50891">
    <property type="entry name" value="LOB"/>
    <property type="match status" value="1"/>
</dbReference>
<evidence type="ECO:0000313" key="5">
    <source>
        <dbReference type="Proteomes" id="UP000075243"/>
    </source>
</evidence>
<evidence type="ECO:0000256" key="2">
    <source>
        <dbReference type="SAM" id="MobiDB-lite"/>
    </source>
</evidence>
<evidence type="ECO:0000256" key="1">
    <source>
        <dbReference type="ARBA" id="ARBA00005474"/>
    </source>
</evidence>
<dbReference type="EMBL" id="KQ483511">
    <property type="protein sequence ID" value="KYP47987.1"/>
    <property type="molecule type" value="Genomic_DNA"/>
</dbReference>
<feature type="domain" description="LOB" evidence="3">
    <location>
        <begin position="1"/>
        <end position="74"/>
    </location>
</feature>
<reference evidence="4" key="1">
    <citation type="journal article" date="2012" name="Nat. Biotechnol.">
        <title>Draft genome sequence of pigeonpea (Cajanus cajan), an orphan legume crop of resource-poor farmers.</title>
        <authorList>
            <person name="Varshney R.K."/>
            <person name="Chen W."/>
            <person name="Li Y."/>
            <person name="Bharti A.K."/>
            <person name="Saxena R.K."/>
            <person name="Schlueter J.A."/>
            <person name="Donoghue M.T."/>
            <person name="Azam S."/>
            <person name="Fan G."/>
            <person name="Whaley A.M."/>
            <person name="Farmer A.D."/>
            <person name="Sheridan J."/>
            <person name="Iwata A."/>
            <person name="Tuteja R."/>
            <person name="Penmetsa R.V."/>
            <person name="Wu W."/>
            <person name="Upadhyaya H.D."/>
            <person name="Yang S.P."/>
            <person name="Shah T."/>
            <person name="Saxena K.B."/>
            <person name="Michael T."/>
            <person name="McCombie W.R."/>
            <person name="Yang B."/>
            <person name="Zhang G."/>
            <person name="Yang H."/>
            <person name="Wang J."/>
            <person name="Spillane C."/>
            <person name="Cook D.R."/>
            <person name="May G.D."/>
            <person name="Xu X."/>
            <person name="Jackson S.A."/>
        </authorList>
    </citation>
    <scope>NUCLEOTIDE SEQUENCE [LARGE SCALE GENOMIC DNA]</scope>
</reference>
<feature type="compositionally biased region" description="Polar residues" evidence="2">
    <location>
        <begin position="135"/>
        <end position="157"/>
    </location>
</feature>
<dbReference type="OMA" id="PFPPWET"/>
<proteinExistence type="inferred from homology"/>
<dbReference type="Proteomes" id="UP000075243">
    <property type="component" value="Unassembled WGS sequence"/>
</dbReference>
<gene>
    <name evidence="4" type="ORF">KK1_030345</name>
</gene>